<proteinExistence type="inferred from homology"/>
<dbReference type="EMBL" id="JAUDDZ010000001">
    <property type="protein sequence ID" value="MDM8274154.1"/>
    <property type="molecule type" value="Genomic_DNA"/>
</dbReference>
<dbReference type="PRINTS" id="PR00411">
    <property type="entry name" value="PNDRDTASEI"/>
</dbReference>
<evidence type="ECO:0000256" key="1">
    <source>
        <dbReference type="ARBA" id="ARBA00001974"/>
    </source>
</evidence>
<evidence type="ECO:0000256" key="13">
    <source>
        <dbReference type="SAM" id="MobiDB-lite"/>
    </source>
</evidence>
<comment type="caution">
    <text evidence="16">The sequence shown here is derived from an EMBL/GenBank/DDBJ whole genome shotgun (WGS) entry which is preliminary data.</text>
</comment>
<dbReference type="Gene3D" id="3.90.700.10">
    <property type="entry name" value="Succinate dehydrogenase/fumarate reductase flavoprotein, catalytic domain"/>
    <property type="match status" value="1"/>
</dbReference>
<dbReference type="SUPFAM" id="SSF46977">
    <property type="entry name" value="Succinate dehydrogenase/fumarate reductase flavoprotein C-terminal domain"/>
    <property type="match status" value="1"/>
</dbReference>
<evidence type="ECO:0000256" key="7">
    <source>
        <dbReference type="ARBA" id="ARBA00022642"/>
    </source>
</evidence>
<dbReference type="Pfam" id="PF02910">
    <property type="entry name" value="Succ_DH_flav_C"/>
    <property type="match status" value="1"/>
</dbReference>
<protein>
    <recommendedName>
        <fullName evidence="5">L-aspartate oxidase</fullName>
        <ecNumber evidence="4">1.4.3.16</ecNumber>
    </recommendedName>
    <alternativeName>
        <fullName evidence="11">Quinolinate synthase B</fullName>
    </alternativeName>
</protein>
<dbReference type="Gene3D" id="3.50.50.60">
    <property type="entry name" value="FAD/NAD(P)-binding domain"/>
    <property type="match status" value="1"/>
</dbReference>
<dbReference type="EC" id="1.4.3.16" evidence="4"/>
<evidence type="ECO:0000256" key="3">
    <source>
        <dbReference type="ARBA" id="ARBA00008562"/>
    </source>
</evidence>
<dbReference type="SUPFAM" id="SSF51905">
    <property type="entry name" value="FAD/NAD(P)-binding domain"/>
    <property type="match status" value="1"/>
</dbReference>
<dbReference type="InterPro" id="IPR003953">
    <property type="entry name" value="FAD-dep_OxRdtase_2_FAD-bd"/>
</dbReference>
<keyword evidence="8" id="KW-0274">FAD</keyword>
<reference evidence="17" key="1">
    <citation type="submission" date="2023-06" db="EMBL/GenBank/DDBJ databases">
        <title>Identification and characterization of horizontal gene transfer across gut microbiota members of farm animals based on homology search.</title>
        <authorList>
            <person name="Zeman M."/>
            <person name="Kubasova T."/>
            <person name="Jahodarova E."/>
            <person name="Nykrynova M."/>
            <person name="Rychlik I."/>
        </authorList>
    </citation>
    <scope>NUCLEOTIDE SEQUENCE [LARGE SCALE GENOMIC DNA]</scope>
    <source>
        <strain evidence="17">154_Feed</strain>
    </source>
</reference>
<accession>A0ABT7V8A4</accession>
<comment type="catalytic activity">
    <reaction evidence="12">
        <text>L-aspartate + O2 = iminosuccinate + H2O2</text>
        <dbReference type="Rhea" id="RHEA:25876"/>
        <dbReference type="ChEBI" id="CHEBI:15379"/>
        <dbReference type="ChEBI" id="CHEBI:16240"/>
        <dbReference type="ChEBI" id="CHEBI:29991"/>
        <dbReference type="ChEBI" id="CHEBI:77875"/>
        <dbReference type="EC" id="1.4.3.16"/>
    </reaction>
    <physiologicalReaction direction="left-to-right" evidence="12">
        <dbReference type="Rhea" id="RHEA:25877"/>
    </physiologicalReaction>
</comment>
<comment type="function">
    <text evidence="10">Catalyzes the oxidation of L-aspartate to iminoaspartate, the first step in the de novo biosynthesis of NAD(+).</text>
</comment>
<comment type="similarity">
    <text evidence="3">Belongs to the FAD-dependent oxidoreductase 2 family. NadB subfamily.</text>
</comment>
<dbReference type="InterPro" id="IPR005288">
    <property type="entry name" value="NadB"/>
</dbReference>
<evidence type="ECO:0000256" key="2">
    <source>
        <dbReference type="ARBA" id="ARBA00004950"/>
    </source>
</evidence>
<dbReference type="InterPro" id="IPR036188">
    <property type="entry name" value="FAD/NAD-bd_sf"/>
</dbReference>
<organism evidence="16 17">
    <name type="scientific">Enorma phocaeensis</name>
    <dbReference type="NCBI Taxonomy" id="1871019"/>
    <lineage>
        <taxon>Bacteria</taxon>
        <taxon>Bacillati</taxon>
        <taxon>Actinomycetota</taxon>
        <taxon>Coriobacteriia</taxon>
        <taxon>Coriobacteriales</taxon>
        <taxon>Coriobacteriaceae</taxon>
        <taxon>Enorma</taxon>
    </lineage>
</organism>
<evidence type="ECO:0000256" key="10">
    <source>
        <dbReference type="ARBA" id="ARBA00029426"/>
    </source>
</evidence>
<evidence type="ECO:0000256" key="6">
    <source>
        <dbReference type="ARBA" id="ARBA00022630"/>
    </source>
</evidence>
<dbReference type="InterPro" id="IPR037099">
    <property type="entry name" value="Fum_R/Succ_DH_flav-like_C_sf"/>
</dbReference>
<keyword evidence="9" id="KW-0560">Oxidoreductase</keyword>
<keyword evidence="17" id="KW-1185">Reference proteome</keyword>
<feature type="domain" description="FAD-dependent oxidoreductase 2 FAD-binding" evidence="14">
    <location>
        <begin position="9"/>
        <end position="376"/>
    </location>
</feature>
<comment type="pathway">
    <text evidence="2">Cofactor biosynthesis; NAD(+) biosynthesis; iminoaspartate from L-aspartate (oxidase route): step 1/1.</text>
</comment>
<name>A0ABT7V8A4_9ACTN</name>
<evidence type="ECO:0000256" key="4">
    <source>
        <dbReference type="ARBA" id="ARBA00012173"/>
    </source>
</evidence>
<dbReference type="PRINTS" id="PR00368">
    <property type="entry name" value="FADPNR"/>
</dbReference>
<evidence type="ECO:0000259" key="14">
    <source>
        <dbReference type="Pfam" id="PF00890"/>
    </source>
</evidence>
<feature type="region of interest" description="Disordered" evidence="13">
    <location>
        <begin position="524"/>
        <end position="549"/>
    </location>
</feature>
<evidence type="ECO:0000256" key="8">
    <source>
        <dbReference type="ARBA" id="ARBA00022827"/>
    </source>
</evidence>
<evidence type="ECO:0000256" key="12">
    <source>
        <dbReference type="ARBA" id="ARBA00048305"/>
    </source>
</evidence>
<evidence type="ECO:0000313" key="17">
    <source>
        <dbReference type="Proteomes" id="UP001529421"/>
    </source>
</evidence>
<dbReference type="InterPro" id="IPR027477">
    <property type="entry name" value="Succ_DH/fumarate_Rdtase_cat_sf"/>
</dbReference>
<evidence type="ECO:0000313" key="16">
    <source>
        <dbReference type="EMBL" id="MDM8274154.1"/>
    </source>
</evidence>
<dbReference type="Pfam" id="PF00890">
    <property type="entry name" value="FAD_binding_2"/>
    <property type="match status" value="1"/>
</dbReference>
<feature type="domain" description="Fumarate reductase/succinate dehydrogenase flavoprotein-like C-terminal" evidence="15">
    <location>
        <begin position="440"/>
        <end position="532"/>
    </location>
</feature>
<dbReference type="InterPro" id="IPR015939">
    <property type="entry name" value="Fum_Rdtase/Succ_DH_flav-like_C"/>
</dbReference>
<dbReference type="PANTHER" id="PTHR42716:SF2">
    <property type="entry name" value="L-ASPARTATE OXIDASE, CHLOROPLASTIC"/>
    <property type="match status" value="1"/>
</dbReference>
<evidence type="ECO:0000259" key="15">
    <source>
        <dbReference type="Pfam" id="PF02910"/>
    </source>
</evidence>
<comment type="cofactor">
    <cofactor evidence="1">
        <name>FAD</name>
        <dbReference type="ChEBI" id="CHEBI:57692"/>
    </cofactor>
</comment>
<evidence type="ECO:0000256" key="11">
    <source>
        <dbReference type="ARBA" id="ARBA00030386"/>
    </source>
</evidence>
<reference evidence="16 17" key="2">
    <citation type="submission" date="2023-06" db="EMBL/GenBank/DDBJ databases">
        <authorList>
            <person name="Zeman M."/>
            <person name="Kubasova T."/>
            <person name="Jahodarova E."/>
            <person name="Nykrynova M."/>
            <person name="Rychlik I."/>
        </authorList>
    </citation>
    <scope>NUCLEOTIDE SEQUENCE [LARGE SCALE GENOMIC DNA]</scope>
    <source>
        <strain evidence="16 17">154_Feed</strain>
    </source>
</reference>
<evidence type="ECO:0000256" key="9">
    <source>
        <dbReference type="ARBA" id="ARBA00023002"/>
    </source>
</evidence>
<keyword evidence="6" id="KW-0285">Flavoprotein</keyword>
<dbReference type="RefSeq" id="WP_289543929.1">
    <property type="nucleotide sequence ID" value="NZ_JAUDDZ010000001.1"/>
</dbReference>
<dbReference type="Gene3D" id="1.20.58.100">
    <property type="entry name" value="Fumarate reductase/succinate dehydrogenase flavoprotein-like, C-terminal domain"/>
    <property type="match status" value="1"/>
</dbReference>
<gene>
    <name evidence="16" type="ORF">QUW28_01380</name>
</gene>
<evidence type="ECO:0000256" key="5">
    <source>
        <dbReference type="ARBA" id="ARBA00021901"/>
    </source>
</evidence>
<dbReference type="Proteomes" id="UP001529421">
    <property type="component" value="Unassembled WGS sequence"/>
</dbReference>
<keyword evidence="7" id="KW-0662">Pyridine nucleotide biosynthesis</keyword>
<sequence>MKCSHPPRVLVIGAGIAGVCAAIEAARSGASVTMVSAGKLFSGSSFYPGTWGLGLIAPVDGSDEEDLARTICTVGCGMASPSLVTTFVHDIPLGITWLERLGVTLRRPASEASAHEAAFIPCFDHKNRVWRGLVRESMEEAFGCEIERLGIHVLEHCELIDLVDTPSGAIGGGVVYDRAHNGLHMVYAEATILAAGGTSGLFSRRLTSGDVLASAHGIALLHGARLINIEFMQMMPGLLSPKRGIVFNEKSFRYARTTPQIPRELLEARSPYGPFTSRLASRAVDLAVDAAGPEGLSLRYEFPREDVPEFVQTFTSWLEEQQGIHPTDELRIGMYAHASNGGIAIDEAGSTGIPGLFACGEVTGGMHGADRIGGLSSANGLVFGRRAGHAAAAYGGDAPRGLPAHVLGGIEALAAWKASRAERGEMAALDPSEASSTLARLREAMSDACMVVRTHEGLSRAATTIQELQERVASRAVHDDANSLNGAADASWHASYARMRAQLLLAQAMVASMLERTESRGAHYRADFPTEDPTQARPIVQSLERLEHR</sequence>
<dbReference type="PANTHER" id="PTHR42716">
    <property type="entry name" value="L-ASPARTATE OXIDASE"/>
    <property type="match status" value="1"/>
</dbReference>